<gene>
    <name evidence="2" type="ORF">MM415A02429_0005</name>
    <name evidence="1" type="ORF">MM415B00664_0021</name>
</gene>
<reference evidence="1" key="1">
    <citation type="submission" date="2020-03" db="EMBL/GenBank/DDBJ databases">
        <title>The deep terrestrial virosphere.</title>
        <authorList>
            <person name="Holmfeldt K."/>
            <person name="Nilsson E."/>
            <person name="Simone D."/>
            <person name="Lopez-Fernandez M."/>
            <person name="Wu X."/>
            <person name="de Brujin I."/>
            <person name="Lundin D."/>
            <person name="Andersson A."/>
            <person name="Bertilsson S."/>
            <person name="Dopson M."/>
        </authorList>
    </citation>
    <scope>NUCLEOTIDE SEQUENCE</scope>
    <source>
        <strain evidence="2">MM415A02429</strain>
        <strain evidence="1">MM415B00664</strain>
    </source>
</reference>
<sequence>MTNVYSPQSYRTCVAPGARTVVSAVVKIPTADLLVPIPFRGRLVHFQSSVTVAVGSAGDIVVGIEKDVADGTLLGELTIAGSATVGTEDTGVLTGGLTDETLTIDNQDVCLAVTGSASAGQANVFMIFEHSYVE</sequence>
<dbReference type="AlphaFoldDB" id="A0A6M3IZR2"/>
<evidence type="ECO:0000313" key="2">
    <source>
        <dbReference type="EMBL" id="QJA73210.1"/>
    </source>
</evidence>
<dbReference type="EMBL" id="MT141488">
    <property type="protein sequence ID" value="QJA63030.1"/>
    <property type="molecule type" value="Genomic_DNA"/>
</dbReference>
<evidence type="ECO:0000313" key="1">
    <source>
        <dbReference type="EMBL" id="QJA63030.1"/>
    </source>
</evidence>
<proteinExistence type="predicted"/>
<accession>A0A6M3IZR2</accession>
<organism evidence="1">
    <name type="scientific">viral metagenome</name>
    <dbReference type="NCBI Taxonomy" id="1070528"/>
    <lineage>
        <taxon>unclassified sequences</taxon>
        <taxon>metagenomes</taxon>
        <taxon>organismal metagenomes</taxon>
    </lineage>
</organism>
<protein>
    <submittedName>
        <fullName evidence="1">Uncharacterized protein</fullName>
    </submittedName>
</protein>
<name>A0A6M3IZR2_9ZZZZ</name>
<dbReference type="EMBL" id="MT142010">
    <property type="protein sequence ID" value="QJA73210.1"/>
    <property type="molecule type" value="Genomic_DNA"/>
</dbReference>